<protein>
    <submittedName>
        <fullName evidence="1">Uncharacterized protein</fullName>
    </submittedName>
</protein>
<sequence>MHTQTDIQFKHLSQSYKPTPVINKPSFNLSNKKQCHHMMVFRCCFNKIIFKIIHKEQCDELDSYHLLYSSILLPFLFLVPSLPVDKINSDDLKQRRKKSIWILF</sequence>
<dbReference type="Proteomes" id="UP001345963">
    <property type="component" value="Unassembled WGS sequence"/>
</dbReference>
<evidence type="ECO:0000313" key="1">
    <source>
        <dbReference type="EMBL" id="MED6255079.1"/>
    </source>
</evidence>
<name>A0ABU7BXP7_9TELE</name>
<dbReference type="InterPro" id="IPR020611">
    <property type="entry name" value="Cu2_ascorb_mOase_CS-1"/>
</dbReference>
<proteinExistence type="predicted"/>
<evidence type="ECO:0000313" key="2">
    <source>
        <dbReference type="Proteomes" id="UP001345963"/>
    </source>
</evidence>
<gene>
    <name evidence="1" type="ORF">ATANTOWER_004378</name>
</gene>
<accession>A0ABU7BXP7</accession>
<dbReference type="PROSITE" id="PS00084">
    <property type="entry name" value="CU2_MONOOXYGENASE_1"/>
    <property type="match status" value="1"/>
</dbReference>
<keyword evidence="2" id="KW-1185">Reference proteome</keyword>
<dbReference type="EMBL" id="JAHUTI010070318">
    <property type="protein sequence ID" value="MED6255079.1"/>
    <property type="molecule type" value="Genomic_DNA"/>
</dbReference>
<reference evidence="1 2" key="1">
    <citation type="submission" date="2021-07" db="EMBL/GenBank/DDBJ databases">
        <authorList>
            <person name="Palmer J.M."/>
        </authorList>
    </citation>
    <scope>NUCLEOTIDE SEQUENCE [LARGE SCALE GENOMIC DNA]</scope>
    <source>
        <strain evidence="1 2">AT_MEX2019</strain>
        <tissue evidence="1">Muscle</tissue>
    </source>
</reference>
<comment type="caution">
    <text evidence="1">The sequence shown here is derived from an EMBL/GenBank/DDBJ whole genome shotgun (WGS) entry which is preliminary data.</text>
</comment>
<organism evidence="1 2">
    <name type="scientific">Ataeniobius toweri</name>
    <dbReference type="NCBI Taxonomy" id="208326"/>
    <lineage>
        <taxon>Eukaryota</taxon>
        <taxon>Metazoa</taxon>
        <taxon>Chordata</taxon>
        <taxon>Craniata</taxon>
        <taxon>Vertebrata</taxon>
        <taxon>Euteleostomi</taxon>
        <taxon>Actinopterygii</taxon>
        <taxon>Neopterygii</taxon>
        <taxon>Teleostei</taxon>
        <taxon>Neoteleostei</taxon>
        <taxon>Acanthomorphata</taxon>
        <taxon>Ovalentaria</taxon>
        <taxon>Atherinomorphae</taxon>
        <taxon>Cyprinodontiformes</taxon>
        <taxon>Goodeidae</taxon>
        <taxon>Ataeniobius</taxon>
    </lineage>
</organism>